<dbReference type="EMBL" id="HBDV01000158">
    <property type="protein sequence ID" value="CAD8215821.1"/>
    <property type="molecule type" value="Transcribed_RNA"/>
</dbReference>
<proteinExistence type="predicted"/>
<sequence length="455" mass="50643">MIGGSNLGQKGGPGDNAPALRPAGKVTKIDGEGVSKCLAFNTEQRPGTPDEIAKYRRSAMQQPGVSVLHYGSADDVIPHPEGEAFGMRTMTGLGEGVQDVIKNYPSSELMQWRLERQEDVYKSSKAEPLGRTALRGHQLPEHLNHAPFGDFIDAKDKSYNPRSKEVIYPPDVDTTSDDPALHQMYLKSHMAFQAGEQRRRNYDWDAANIDPSTHKFGAVEKDVYREGVAKALNPAIDENFRDKVNIVPKRLEHFKITDQDELGRPRNLGHGKQLPADHTFGRPARLFEEWGTRKLIVGDYCEEEQQPDADLGKSIKPGFRNVAPVDDKVFGVPSVRTDISNRIAHQATHQVAEGMTVKFSKAFNDNTNYGEEPDAGVLMYPGPAADKGVTESQYITPYEKAKLKSFLEGAGVETENFDEYFKYAADMDQFPGGDKACIISYQKVKRHFEAQKLIS</sequence>
<accession>A0A7R9SUY8</accession>
<evidence type="ECO:0000256" key="1">
    <source>
        <dbReference type="SAM" id="MobiDB-lite"/>
    </source>
</evidence>
<protein>
    <submittedName>
        <fullName evidence="2">Uncharacterized protein</fullName>
    </submittedName>
</protein>
<evidence type="ECO:0000313" key="2">
    <source>
        <dbReference type="EMBL" id="CAD8215821.1"/>
    </source>
</evidence>
<feature type="compositionally biased region" description="Gly residues" evidence="1">
    <location>
        <begin position="1"/>
        <end position="14"/>
    </location>
</feature>
<feature type="region of interest" description="Disordered" evidence="1">
    <location>
        <begin position="1"/>
        <end position="22"/>
    </location>
</feature>
<dbReference type="AlphaFoldDB" id="A0A7R9SUY8"/>
<organism evidence="2">
    <name type="scientific">Polyblepharides amylifera</name>
    <dbReference type="NCBI Taxonomy" id="1486889"/>
    <lineage>
        <taxon>Eukaryota</taxon>
        <taxon>Viridiplantae</taxon>
        <taxon>Chlorophyta</taxon>
        <taxon>Pyramimonadophyceae</taxon>
        <taxon>Pyramimonadales</taxon>
        <taxon>Polyblepharidaceae</taxon>
        <taxon>Polyblepharides</taxon>
    </lineage>
</organism>
<gene>
    <name evidence="2" type="ORF">PAMY1081_LOCUS95</name>
</gene>
<reference evidence="2" key="1">
    <citation type="submission" date="2021-01" db="EMBL/GenBank/DDBJ databases">
        <authorList>
            <person name="Corre E."/>
            <person name="Pelletier E."/>
            <person name="Niang G."/>
            <person name="Scheremetjew M."/>
            <person name="Finn R."/>
            <person name="Kale V."/>
            <person name="Holt S."/>
            <person name="Cochrane G."/>
            <person name="Meng A."/>
            <person name="Brown T."/>
            <person name="Cohen L."/>
        </authorList>
    </citation>
    <scope>NUCLEOTIDE SEQUENCE</scope>
    <source>
        <strain evidence="2">CCMP720</strain>
    </source>
</reference>
<name>A0A7R9SUY8_9CHLO</name>